<comment type="caution">
    <text evidence="1">The sequence shown here is derived from an EMBL/GenBank/DDBJ whole genome shotgun (WGS) entry which is preliminary data.</text>
</comment>
<name>A0A9P6QLY1_9FUNG</name>
<reference evidence="1" key="1">
    <citation type="journal article" date="2020" name="Fungal Divers.">
        <title>Resolving the Mortierellaceae phylogeny through synthesis of multi-gene phylogenetics and phylogenomics.</title>
        <authorList>
            <person name="Vandepol N."/>
            <person name="Liber J."/>
            <person name="Desiro A."/>
            <person name="Na H."/>
            <person name="Kennedy M."/>
            <person name="Barry K."/>
            <person name="Grigoriev I.V."/>
            <person name="Miller A.N."/>
            <person name="O'Donnell K."/>
            <person name="Stajich J.E."/>
            <person name="Bonito G."/>
        </authorList>
    </citation>
    <scope>NUCLEOTIDE SEQUENCE</scope>
    <source>
        <strain evidence="1">NVP60</strain>
    </source>
</reference>
<accession>A0A9P6QLY1</accession>
<evidence type="ECO:0000313" key="1">
    <source>
        <dbReference type="EMBL" id="KAG0276625.1"/>
    </source>
</evidence>
<organism evidence="1 2">
    <name type="scientific">Linnemannia gamsii</name>
    <dbReference type="NCBI Taxonomy" id="64522"/>
    <lineage>
        <taxon>Eukaryota</taxon>
        <taxon>Fungi</taxon>
        <taxon>Fungi incertae sedis</taxon>
        <taxon>Mucoromycota</taxon>
        <taxon>Mortierellomycotina</taxon>
        <taxon>Mortierellomycetes</taxon>
        <taxon>Mortierellales</taxon>
        <taxon>Mortierellaceae</taxon>
        <taxon>Linnemannia</taxon>
    </lineage>
</organism>
<dbReference type="Proteomes" id="UP000823405">
    <property type="component" value="Unassembled WGS sequence"/>
</dbReference>
<dbReference type="EMBL" id="JAAAIN010005038">
    <property type="protein sequence ID" value="KAG0276625.1"/>
    <property type="molecule type" value="Genomic_DNA"/>
</dbReference>
<protein>
    <submittedName>
        <fullName evidence="1">Uncharacterized protein</fullName>
    </submittedName>
</protein>
<evidence type="ECO:0000313" key="2">
    <source>
        <dbReference type="Proteomes" id="UP000823405"/>
    </source>
</evidence>
<feature type="non-terminal residue" evidence="1">
    <location>
        <position position="81"/>
    </location>
</feature>
<dbReference type="AlphaFoldDB" id="A0A9P6QLY1"/>
<keyword evidence="2" id="KW-1185">Reference proteome</keyword>
<dbReference type="OrthoDB" id="10578348at2759"/>
<feature type="non-terminal residue" evidence="1">
    <location>
        <position position="1"/>
    </location>
</feature>
<gene>
    <name evidence="1" type="ORF">BGZ97_010056</name>
</gene>
<proteinExistence type="predicted"/>
<sequence>PYNKPLETQTVDGSLKRHIINDHQAATAEPERRAHFPYNPSLALDQFIDECIEDLDPRNLYSHQDGLCTVENDEEKMEFRA</sequence>